<feature type="chain" id="PRO_5020346587" evidence="1">
    <location>
        <begin position="30"/>
        <end position="55"/>
    </location>
</feature>
<evidence type="ECO:0000313" key="3">
    <source>
        <dbReference type="Proteomes" id="UP000295151"/>
    </source>
</evidence>
<reference evidence="2 3" key="1">
    <citation type="submission" date="2019-03" db="EMBL/GenBank/DDBJ databases">
        <title>Genomic Encyclopedia of Type Strains, Phase III (KMG-III): the genomes of soil and plant-associated and newly described type strains.</title>
        <authorList>
            <person name="Whitman W."/>
        </authorList>
    </citation>
    <scope>NUCLEOTIDE SEQUENCE [LARGE SCALE GENOMIC DNA]</scope>
    <source>
        <strain evidence="2 3">VKM Ac-2575</strain>
    </source>
</reference>
<dbReference type="EMBL" id="SOCE01000001">
    <property type="protein sequence ID" value="TDU87722.1"/>
    <property type="molecule type" value="Genomic_DNA"/>
</dbReference>
<evidence type="ECO:0000313" key="2">
    <source>
        <dbReference type="EMBL" id="TDU87722.1"/>
    </source>
</evidence>
<keyword evidence="3" id="KW-1185">Reference proteome</keyword>
<accession>A0A4R7T734</accession>
<sequence length="55" mass="5484">MKNVFRTVRIVIAATAVVLVGAGTTIASAAADQHGTSATVTVAGPDQPECIGCWG</sequence>
<evidence type="ECO:0000256" key="1">
    <source>
        <dbReference type="SAM" id="SignalP"/>
    </source>
</evidence>
<keyword evidence="1" id="KW-0732">Signal</keyword>
<comment type="caution">
    <text evidence="2">The sequence shown here is derived from an EMBL/GenBank/DDBJ whole genome shotgun (WGS) entry which is preliminary data.</text>
</comment>
<feature type="signal peptide" evidence="1">
    <location>
        <begin position="1"/>
        <end position="29"/>
    </location>
</feature>
<dbReference type="Proteomes" id="UP000295151">
    <property type="component" value="Unassembled WGS sequence"/>
</dbReference>
<gene>
    <name evidence="2" type="ORF">EV138_1249</name>
</gene>
<organism evidence="2 3">
    <name type="scientific">Kribbella voronezhensis</name>
    <dbReference type="NCBI Taxonomy" id="2512212"/>
    <lineage>
        <taxon>Bacteria</taxon>
        <taxon>Bacillati</taxon>
        <taxon>Actinomycetota</taxon>
        <taxon>Actinomycetes</taxon>
        <taxon>Propionibacteriales</taxon>
        <taxon>Kribbellaceae</taxon>
        <taxon>Kribbella</taxon>
    </lineage>
</organism>
<dbReference type="AlphaFoldDB" id="A0A4R7T734"/>
<name>A0A4R7T734_9ACTN</name>
<dbReference type="RefSeq" id="WP_166678504.1">
    <property type="nucleotide sequence ID" value="NZ_SOCE01000001.1"/>
</dbReference>
<proteinExistence type="predicted"/>
<protein>
    <submittedName>
        <fullName evidence="2">Uncharacterized protein</fullName>
    </submittedName>
</protein>